<dbReference type="AlphaFoldDB" id="A0ABC8UM22"/>
<keyword evidence="2" id="KW-1185">Reference proteome</keyword>
<feature type="non-terminal residue" evidence="1">
    <location>
        <position position="1"/>
    </location>
</feature>
<name>A0ABC8UM22_9AQUA</name>
<accession>A0ABC8UM22</accession>
<reference evidence="1 2" key="1">
    <citation type="submission" date="2024-02" db="EMBL/GenBank/DDBJ databases">
        <authorList>
            <person name="Vignale AGUSTIN F."/>
            <person name="Sosa J E."/>
            <person name="Modenutti C."/>
        </authorList>
    </citation>
    <scope>NUCLEOTIDE SEQUENCE [LARGE SCALE GENOMIC DNA]</scope>
</reference>
<organism evidence="1 2">
    <name type="scientific">Ilex paraguariensis</name>
    <name type="common">yerba mate</name>
    <dbReference type="NCBI Taxonomy" id="185542"/>
    <lineage>
        <taxon>Eukaryota</taxon>
        <taxon>Viridiplantae</taxon>
        <taxon>Streptophyta</taxon>
        <taxon>Embryophyta</taxon>
        <taxon>Tracheophyta</taxon>
        <taxon>Spermatophyta</taxon>
        <taxon>Magnoliopsida</taxon>
        <taxon>eudicotyledons</taxon>
        <taxon>Gunneridae</taxon>
        <taxon>Pentapetalae</taxon>
        <taxon>asterids</taxon>
        <taxon>campanulids</taxon>
        <taxon>Aquifoliales</taxon>
        <taxon>Aquifoliaceae</taxon>
        <taxon>Ilex</taxon>
    </lineage>
</organism>
<gene>
    <name evidence="1" type="ORF">ILEXP_LOCUS52148</name>
</gene>
<comment type="caution">
    <text evidence="1">The sequence shown here is derived from an EMBL/GenBank/DDBJ whole genome shotgun (WGS) entry which is preliminary data.</text>
</comment>
<evidence type="ECO:0000313" key="1">
    <source>
        <dbReference type="EMBL" id="CAK9182024.1"/>
    </source>
</evidence>
<evidence type="ECO:0000313" key="2">
    <source>
        <dbReference type="Proteomes" id="UP001642360"/>
    </source>
</evidence>
<protein>
    <submittedName>
        <fullName evidence="1">Uncharacterized protein</fullName>
    </submittedName>
</protein>
<dbReference type="EMBL" id="CAUOFW020008213">
    <property type="protein sequence ID" value="CAK9182024.1"/>
    <property type="molecule type" value="Genomic_DNA"/>
</dbReference>
<sequence length="107" mass="12376">AESGYFTTRLRRGGKFNKWGGKVYVGGKINHFGMCHNDHMSLKELDYNLKSLELGYFDNHKAGNMWMVMENNNDTMQLSNWVNKKSLIDVYVEHRGEDGFSVNHVES</sequence>
<dbReference type="Proteomes" id="UP001642360">
    <property type="component" value="Unassembled WGS sequence"/>
</dbReference>
<proteinExistence type="predicted"/>